<dbReference type="SUPFAM" id="SSF55486">
    <property type="entry name" value="Metalloproteases ('zincins'), catalytic domain"/>
    <property type="match status" value="1"/>
</dbReference>
<dbReference type="PANTHER" id="PTHR34217">
    <property type="entry name" value="METAL-DEPENDENT CARBOXYPEPTIDASE"/>
    <property type="match status" value="1"/>
</dbReference>
<reference evidence="8 9" key="1">
    <citation type="submission" date="2023-06" db="EMBL/GenBank/DDBJ databases">
        <title>Novel species in genus Planococcus.</title>
        <authorList>
            <person name="Ning S."/>
        </authorList>
    </citation>
    <scope>NUCLEOTIDE SEQUENCE [LARGE SCALE GENOMIC DNA]</scope>
    <source>
        <strain evidence="8 9">N028</strain>
    </source>
</reference>
<evidence type="ECO:0000256" key="5">
    <source>
        <dbReference type="ARBA" id="ARBA00023049"/>
    </source>
</evidence>
<evidence type="ECO:0000313" key="8">
    <source>
        <dbReference type="EMBL" id="MDN7240564.1"/>
    </source>
</evidence>
<keyword evidence="5 6" id="KW-0482">Metalloprotease</keyword>
<dbReference type="Gene3D" id="1.10.1370.20">
    <property type="entry name" value="Oligoendopeptidase f, C-terminal domain"/>
    <property type="match status" value="1"/>
</dbReference>
<keyword evidence="1 6" id="KW-0645">Protease</keyword>
<comment type="cofactor">
    <cofactor evidence="6">
        <name>Zn(2+)</name>
        <dbReference type="ChEBI" id="CHEBI:29105"/>
    </cofactor>
    <text evidence="6">Binds 1 zinc ion.</text>
</comment>
<evidence type="ECO:0000256" key="4">
    <source>
        <dbReference type="ARBA" id="ARBA00022833"/>
    </source>
</evidence>
<feature type="domain" description="Peptidase M3A/M3B catalytic" evidence="7">
    <location>
        <begin position="318"/>
        <end position="566"/>
    </location>
</feature>
<dbReference type="EMBL" id="JAUJWV010000001">
    <property type="protein sequence ID" value="MDN7240564.1"/>
    <property type="molecule type" value="Genomic_DNA"/>
</dbReference>
<evidence type="ECO:0000256" key="1">
    <source>
        <dbReference type="ARBA" id="ARBA00022670"/>
    </source>
</evidence>
<keyword evidence="9" id="KW-1185">Reference proteome</keyword>
<dbReference type="RefSeq" id="WP_301722465.1">
    <property type="nucleotide sequence ID" value="NZ_JAUJWV010000001.1"/>
</dbReference>
<keyword evidence="4 6" id="KW-0862">Zinc</keyword>
<comment type="similarity">
    <text evidence="6">Belongs to the peptidase M3 family.</text>
</comment>
<evidence type="ECO:0000256" key="2">
    <source>
        <dbReference type="ARBA" id="ARBA00022723"/>
    </source>
</evidence>
<dbReference type="InterPro" id="IPR001333">
    <property type="entry name" value="Peptidase_M32_Taq"/>
</dbReference>
<evidence type="ECO:0000259" key="7">
    <source>
        <dbReference type="Pfam" id="PF01432"/>
    </source>
</evidence>
<gene>
    <name evidence="8" type="ORF">QWY14_02125</name>
</gene>
<keyword evidence="2 6" id="KW-0479">Metal-binding</keyword>
<evidence type="ECO:0000256" key="3">
    <source>
        <dbReference type="ARBA" id="ARBA00022801"/>
    </source>
</evidence>
<accession>A0ABT8MY60</accession>
<dbReference type="Pfam" id="PF01432">
    <property type="entry name" value="Peptidase_M3"/>
    <property type="match status" value="1"/>
</dbReference>
<dbReference type="PANTHER" id="PTHR34217:SF1">
    <property type="entry name" value="CARBOXYPEPTIDASE 1"/>
    <property type="match status" value="1"/>
</dbReference>
<evidence type="ECO:0000256" key="6">
    <source>
        <dbReference type="RuleBase" id="RU003435"/>
    </source>
</evidence>
<dbReference type="InterPro" id="IPR001567">
    <property type="entry name" value="Pept_M3A_M3B_dom"/>
</dbReference>
<proteinExistence type="inferred from homology"/>
<organism evidence="8 9">
    <name type="scientific">Planococcus shixiaomingii</name>
    <dbReference type="NCBI Taxonomy" id="3058393"/>
    <lineage>
        <taxon>Bacteria</taxon>
        <taxon>Bacillati</taxon>
        <taxon>Bacillota</taxon>
        <taxon>Bacilli</taxon>
        <taxon>Bacillales</taxon>
        <taxon>Caryophanaceae</taxon>
        <taxon>Planococcus</taxon>
    </lineage>
</organism>
<dbReference type="Proteomes" id="UP001172055">
    <property type="component" value="Unassembled WGS sequence"/>
</dbReference>
<sequence>MDTSILLPRWNLDNLQNGLDIEKFENQLSSIKEKMIELEEDSKVAALKPSELLTLSQMIKQIESAESFYYCLTTEEVEPFQLTSIIGSISKLKSHVYIAISNLEQLLVTMNEAQLSEWKKSIEEPNFLQELEVEKEGPSKQEKVISTFARETLSGLEDLYIQVRNHIKVRIEPDKEASFAEAMKMAFSHPEQSKRTHAFKELNNTLESQSNIFASIYNQMTGIRLNENKVKEVDYLDGSLKSNGISKTTLDAMWTAVDSNIQELSNWVKKKEKAETDQNSWHELMTSSPKGSFSITFSQAVDEITTSLAAIDPDMSEFVKAAISKGWVDAEPRTSKSPGGFCAPFIQEGESRISLSYDNSLDSARRLAHELGHAWHYKQMDTSSSLRFLDDALEMTMAESSSIFFETVFIDHVIRNAKEAAAKKEILRSKIELSLNYLMSIRGAFLFENEFYELRKKGQLNAKQIEGLSLKSQKKAFGSTLRDYDPFVWIKYVQFYQANVPFYNYPYSFGYLLSIGLLELAKEEEHFDRKFQKLLSGTGKLPLEQLFKEHFHIDLSQPHFWERAMQNIIRDIEQYNHLQ</sequence>
<evidence type="ECO:0000313" key="9">
    <source>
        <dbReference type="Proteomes" id="UP001172055"/>
    </source>
</evidence>
<dbReference type="InterPro" id="IPR042088">
    <property type="entry name" value="OligoPept_F_C"/>
</dbReference>
<comment type="caution">
    <text evidence="8">The sequence shown here is derived from an EMBL/GenBank/DDBJ whole genome shotgun (WGS) entry which is preliminary data.</text>
</comment>
<name>A0ABT8MY60_9BACL</name>
<protein>
    <submittedName>
        <fullName evidence="8">Peptidase M3</fullName>
    </submittedName>
</protein>
<keyword evidence="3 6" id="KW-0378">Hydrolase</keyword>